<protein>
    <submittedName>
        <fullName evidence="2">3372_t:CDS:1</fullName>
    </submittedName>
</protein>
<comment type="caution">
    <text evidence="2">The sequence shown here is derived from an EMBL/GenBank/DDBJ whole genome shotgun (WGS) entry which is preliminary data.</text>
</comment>
<feature type="region of interest" description="Disordered" evidence="1">
    <location>
        <begin position="1"/>
        <end position="39"/>
    </location>
</feature>
<feature type="compositionally biased region" description="Basic residues" evidence="1">
    <location>
        <begin position="1"/>
        <end position="10"/>
    </location>
</feature>
<keyword evidence="3" id="KW-1185">Reference proteome</keyword>
<feature type="compositionally biased region" description="Acidic residues" evidence="1">
    <location>
        <begin position="28"/>
        <end position="39"/>
    </location>
</feature>
<dbReference type="Proteomes" id="UP000789831">
    <property type="component" value="Unassembled WGS sequence"/>
</dbReference>
<evidence type="ECO:0000313" key="3">
    <source>
        <dbReference type="Proteomes" id="UP000789831"/>
    </source>
</evidence>
<sequence>MPRPSKKKKQVAAASEARRKKRHHLSNESDEDDYSGDEFDCGFDVNEDNDQTISESHRNAMFKLMEASKTWLNNDQRSLVYIGNSRTTRWRRKVFFKKAATQTSTLETFFINANGKEISVNETSINETDLQKDIQQQDSPVLKLRLQSIHQYLNLLNKKWPRIKAATAISEALGRGSYYAKNIRTWTNNYVKFRTLPVIKM</sequence>
<proteinExistence type="predicted"/>
<dbReference type="EMBL" id="CAJVPL010007238">
    <property type="protein sequence ID" value="CAG8668539.1"/>
    <property type="molecule type" value="Genomic_DNA"/>
</dbReference>
<name>A0A9N9E7T7_9GLOM</name>
<evidence type="ECO:0000256" key="1">
    <source>
        <dbReference type="SAM" id="MobiDB-lite"/>
    </source>
</evidence>
<dbReference type="OrthoDB" id="10492262at2759"/>
<accession>A0A9N9E7T7</accession>
<evidence type="ECO:0000313" key="2">
    <source>
        <dbReference type="EMBL" id="CAG8668539.1"/>
    </source>
</evidence>
<organism evidence="2 3">
    <name type="scientific">Ambispora gerdemannii</name>
    <dbReference type="NCBI Taxonomy" id="144530"/>
    <lineage>
        <taxon>Eukaryota</taxon>
        <taxon>Fungi</taxon>
        <taxon>Fungi incertae sedis</taxon>
        <taxon>Mucoromycota</taxon>
        <taxon>Glomeromycotina</taxon>
        <taxon>Glomeromycetes</taxon>
        <taxon>Archaeosporales</taxon>
        <taxon>Ambisporaceae</taxon>
        <taxon>Ambispora</taxon>
    </lineage>
</organism>
<dbReference type="AlphaFoldDB" id="A0A9N9E7T7"/>
<gene>
    <name evidence="2" type="ORF">AGERDE_LOCUS12149</name>
</gene>
<reference evidence="2" key="1">
    <citation type="submission" date="2021-06" db="EMBL/GenBank/DDBJ databases">
        <authorList>
            <person name="Kallberg Y."/>
            <person name="Tangrot J."/>
            <person name="Rosling A."/>
        </authorList>
    </citation>
    <scope>NUCLEOTIDE SEQUENCE</scope>
    <source>
        <strain evidence="2">MT106</strain>
    </source>
</reference>